<evidence type="ECO:0000259" key="5">
    <source>
        <dbReference type="PROSITE" id="PS50110"/>
    </source>
</evidence>
<dbReference type="Pfam" id="PF00072">
    <property type="entry name" value="Response_reg"/>
    <property type="match status" value="1"/>
</dbReference>
<evidence type="ECO:0000313" key="7">
    <source>
        <dbReference type="Proteomes" id="UP000503162"/>
    </source>
</evidence>
<dbReference type="GO" id="GO:0003677">
    <property type="term" value="F:DNA binding"/>
    <property type="evidence" value="ECO:0007669"/>
    <property type="project" value="UniProtKB-KW"/>
</dbReference>
<dbReference type="Proteomes" id="UP000503162">
    <property type="component" value="Chromosome"/>
</dbReference>
<dbReference type="PANTHER" id="PTHR45566">
    <property type="entry name" value="HTH-TYPE TRANSCRIPTIONAL REGULATOR YHJB-RELATED"/>
    <property type="match status" value="1"/>
</dbReference>
<dbReference type="InterPro" id="IPR051015">
    <property type="entry name" value="EvgA-like"/>
</dbReference>
<dbReference type="GO" id="GO:0000160">
    <property type="term" value="P:phosphorelay signal transduction system"/>
    <property type="evidence" value="ECO:0007669"/>
    <property type="project" value="InterPro"/>
</dbReference>
<dbReference type="InterPro" id="IPR000792">
    <property type="entry name" value="Tscrpt_reg_LuxR_C"/>
</dbReference>
<dbReference type="InterPro" id="IPR036388">
    <property type="entry name" value="WH-like_DNA-bd_sf"/>
</dbReference>
<dbReference type="Gene3D" id="3.40.50.2300">
    <property type="match status" value="1"/>
</dbReference>
<dbReference type="PROSITE" id="PS50043">
    <property type="entry name" value="HTH_LUXR_2"/>
    <property type="match status" value="1"/>
</dbReference>
<dbReference type="PROSITE" id="PS50110">
    <property type="entry name" value="RESPONSE_REGULATORY"/>
    <property type="match status" value="1"/>
</dbReference>
<sequence length="198" mass="20933">MKVLLIDDHPLFGFGFAQALSQGASGIEVLTAPTIQDGLVQAAAQPDLDIVLIDYRLGDTDGLAGLRHFGDRFPLVARVLISGDEDPVLAQRARAAGASGFLGKSSSLQGLLAALQRVADGEAVFDNDTRRATAGAGPTARQMEVLALLAQGQPNKRIALELGIAERTVKLHVTALLETLGARNRTHLLVRAREQGLL</sequence>
<dbReference type="Gene3D" id="1.10.10.10">
    <property type="entry name" value="Winged helix-like DNA-binding domain superfamily/Winged helix DNA-binding domain"/>
    <property type="match status" value="1"/>
</dbReference>
<dbReference type="AlphaFoldDB" id="A0A6G8IC18"/>
<keyword evidence="1 3" id="KW-0597">Phosphoprotein</keyword>
<proteinExistence type="predicted"/>
<dbReference type="InterPro" id="IPR058245">
    <property type="entry name" value="NreC/VraR/RcsB-like_REC"/>
</dbReference>
<dbReference type="Pfam" id="PF00196">
    <property type="entry name" value="GerE"/>
    <property type="match status" value="1"/>
</dbReference>
<keyword evidence="7" id="KW-1185">Reference proteome</keyword>
<feature type="domain" description="HTH luxR-type" evidence="4">
    <location>
        <begin position="131"/>
        <end position="196"/>
    </location>
</feature>
<gene>
    <name evidence="6" type="ORF">G9Q37_00315</name>
</gene>
<evidence type="ECO:0000256" key="2">
    <source>
        <dbReference type="ARBA" id="ARBA00023125"/>
    </source>
</evidence>
<dbReference type="EMBL" id="CP049989">
    <property type="protein sequence ID" value="QIM50683.1"/>
    <property type="molecule type" value="Genomic_DNA"/>
</dbReference>
<dbReference type="CDD" id="cd17535">
    <property type="entry name" value="REC_NarL-like"/>
    <property type="match status" value="1"/>
</dbReference>
<evidence type="ECO:0000256" key="3">
    <source>
        <dbReference type="PROSITE-ProRule" id="PRU00169"/>
    </source>
</evidence>
<evidence type="ECO:0000259" key="4">
    <source>
        <dbReference type="PROSITE" id="PS50043"/>
    </source>
</evidence>
<dbReference type="SMART" id="SM00421">
    <property type="entry name" value="HTH_LUXR"/>
    <property type="match status" value="1"/>
</dbReference>
<dbReference type="CDD" id="cd06170">
    <property type="entry name" value="LuxR_C_like"/>
    <property type="match status" value="1"/>
</dbReference>
<accession>A0A6G8IC18</accession>
<dbReference type="SUPFAM" id="SSF52172">
    <property type="entry name" value="CheY-like"/>
    <property type="match status" value="1"/>
</dbReference>
<reference evidence="6 7" key="1">
    <citation type="submission" date="2020-03" db="EMBL/GenBank/DDBJ databases">
        <title>Hydrogenophaga sp. nov. isolated from cyanobacterial mat.</title>
        <authorList>
            <person name="Thorat V."/>
            <person name="Kirdat K."/>
            <person name="Tiwarekar B."/>
            <person name="Costa E.D."/>
            <person name="Yadav A."/>
        </authorList>
    </citation>
    <scope>NUCLEOTIDE SEQUENCE [LARGE SCALE GENOMIC DNA]</scope>
    <source>
        <strain evidence="6 7">BA0156</strain>
    </source>
</reference>
<evidence type="ECO:0000313" key="6">
    <source>
        <dbReference type="EMBL" id="QIM50683.1"/>
    </source>
</evidence>
<name>A0A6G8IC18_9BURK</name>
<evidence type="ECO:0000256" key="1">
    <source>
        <dbReference type="ARBA" id="ARBA00022553"/>
    </source>
</evidence>
<dbReference type="SMART" id="SM00448">
    <property type="entry name" value="REC"/>
    <property type="match status" value="1"/>
</dbReference>
<dbReference type="SUPFAM" id="SSF46894">
    <property type="entry name" value="C-terminal effector domain of the bipartite response regulators"/>
    <property type="match status" value="1"/>
</dbReference>
<feature type="domain" description="Response regulatory" evidence="5">
    <location>
        <begin position="2"/>
        <end position="119"/>
    </location>
</feature>
<organism evidence="6 7">
    <name type="scientific">Hydrogenophaga crocea</name>
    <dbReference type="NCBI Taxonomy" id="2716225"/>
    <lineage>
        <taxon>Bacteria</taxon>
        <taxon>Pseudomonadati</taxon>
        <taxon>Pseudomonadota</taxon>
        <taxon>Betaproteobacteria</taxon>
        <taxon>Burkholderiales</taxon>
        <taxon>Comamonadaceae</taxon>
        <taxon>Hydrogenophaga</taxon>
    </lineage>
</organism>
<protein>
    <submittedName>
        <fullName evidence="6">Response regulator transcription factor</fullName>
    </submittedName>
</protein>
<dbReference type="PRINTS" id="PR00038">
    <property type="entry name" value="HTHLUXR"/>
</dbReference>
<dbReference type="RefSeq" id="WP_166222907.1">
    <property type="nucleotide sequence ID" value="NZ_CP049989.1"/>
</dbReference>
<dbReference type="GO" id="GO:0006355">
    <property type="term" value="P:regulation of DNA-templated transcription"/>
    <property type="evidence" value="ECO:0007669"/>
    <property type="project" value="InterPro"/>
</dbReference>
<feature type="modified residue" description="4-aspartylphosphate" evidence="3">
    <location>
        <position position="54"/>
    </location>
</feature>
<dbReference type="InterPro" id="IPR001789">
    <property type="entry name" value="Sig_transdc_resp-reg_receiver"/>
</dbReference>
<dbReference type="InterPro" id="IPR011006">
    <property type="entry name" value="CheY-like_superfamily"/>
</dbReference>
<dbReference type="PANTHER" id="PTHR45566:SF1">
    <property type="entry name" value="HTH-TYPE TRANSCRIPTIONAL REGULATOR YHJB-RELATED"/>
    <property type="match status" value="1"/>
</dbReference>
<dbReference type="InterPro" id="IPR016032">
    <property type="entry name" value="Sig_transdc_resp-reg_C-effctor"/>
</dbReference>
<keyword evidence="2" id="KW-0238">DNA-binding</keyword>
<dbReference type="KEGG" id="hcz:G9Q37_00315"/>